<dbReference type="Gene3D" id="3.90.226.10">
    <property type="entry name" value="2-enoyl-CoA Hydratase, Chain A, domain 1"/>
    <property type="match status" value="1"/>
</dbReference>
<accession>A0ABC8UW08</accession>
<evidence type="ECO:0000259" key="3">
    <source>
        <dbReference type="Pfam" id="PF16113"/>
    </source>
</evidence>
<evidence type="ECO:0000256" key="2">
    <source>
        <dbReference type="RuleBase" id="RU369070"/>
    </source>
</evidence>
<comment type="caution">
    <text evidence="4">The sequence shown here is derived from an EMBL/GenBank/DDBJ whole genome shotgun (WGS) entry which is preliminary data.</text>
</comment>
<reference evidence="4 5" key="1">
    <citation type="submission" date="2024-02" db="EMBL/GenBank/DDBJ databases">
        <authorList>
            <person name="Vignale AGUSTIN F."/>
            <person name="Sosa J E."/>
            <person name="Modenutti C."/>
        </authorList>
    </citation>
    <scope>NUCLEOTIDE SEQUENCE [LARGE SCALE GENOMIC DNA]</scope>
</reference>
<evidence type="ECO:0000313" key="4">
    <source>
        <dbReference type="EMBL" id="CAK9185260.1"/>
    </source>
</evidence>
<keyword evidence="1 2" id="KW-0378">Hydrolase</keyword>
<dbReference type="GO" id="GO:0003860">
    <property type="term" value="F:3-hydroxyisobutyryl-CoA hydrolase activity"/>
    <property type="evidence" value="ECO:0007669"/>
    <property type="project" value="UniProtKB-UniRule"/>
</dbReference>
<comment type="catalytic activity">
    <reaction evidence="2">
        <text>3-hydroxy-2-methylpropanoyl-CoA + H2O = 3-hydroxy-2-methylpropanoate + CoA + H(+)</text>
        <dbReference type="Rhea" id="RHEA:20888"/>
        <dbReference type="ChEBI" id="CHEBI:11805"/>
        <dbReference type="ChEBI" id="CHEBI:15377"/>
        <dbReference type="ChEBI" id="CHEBI:15378"/>
        <dbReference type="ChEBI" id="CHEBI:57287"/>
        <dbReference type="ChEBI" id="CHEBI:57340"/>
        <dbReference type="EC" id="3.1.2.4"/>
    </reaction>
</comment>
<sequence length="122" mass="13630">MQGLRVLLPVRRSLHRHGFVLHNRSFSAQLNYAQYDDIQEQVLVEGRANSRAAILNRPTALNALTTSMAARLKRLYESWEENPDIGFVIMKGSGKAFCSGGDVVTLYQLLNEGGQLSIFFAC</sequence>
<name>A0ABC8UW08_9AQUA</name>
<dbReference type="InterPro" id="IPR029045">
    <property type="entry name" value="ClpP/crotonase-like_dom_sf"/>
</dbReference>
<dbReference type="InterPro" id="IPR045004">
    <property type="entry name" value="ECH_dom"/>
</dbReference>
<feature type="domain" description="Enoyl-CoA hydratase/isomerase" evidence="3">
    <location>
        <begin position="51"/>
        <end position="116"/>
    </location>
</feature>
<dbReference type="CDD" id="cd06558">
    <property type="entry name" value="crotonase-like"/>
    <property type="match status" value="1"/>
</dbReference>
<dbReference type="InterPro" id="IPR032259">
    <property type="entry name" value="HIBYL-CoA-H"/>
</dbReference>
<dbReference type="Pfam" id="PF16113">
    <property type="entry name" value="ECH_2"/>
    <property type="match status" value="1"/>
</dbReference>
<evidence type="ECO:0000313" key="5">
    <source>
        <dbReference type="Proteomes" id="UP001642360"/>
    </source>
</evidence>
<dbReference type="AlphaFoldDB" id="A0ABC8UW08"/>
<protein>
    <recommendedName>
        <fullName evidence="2">3-hydroxyisobutyryl-CoA hydrolase</fullName>
        <shortName evidence="2">HIB-CoA hydrolase</shortName>
        <shortName evidence="2">HIBYL-CoA-H</shortName>
        <ecNumber evidence="2">3.1.2.4</ecNumber>
    </recommendedName>
    <alternativeName>
        <fullName evidence="2">3-hydroxyisobutyryl-coenzyme A hydrolase</fullName>
    </alternativeName>
</protein>
<dbReference type="Proteomes" id="UP001642360">
    <property type="component" value="Unassembled WGS sequence"/>
</dbReference>
<dbReference type="PANTHER" id="PTHR43176:SF14">
    <property type="entry name" value="SMALL RIBOSOMAL SUBUNIT PROTEIN MS47"/>
    <property type="match status" value="1"/>
</dbReference>
<comment type="pathway">
    <text evidence="2">Amino-acid degradation; L-valine degradation.</text>
</comment>
<comment type="function">
    <text evidence="2">Hydrolyzes 3-hydroxyisobutyryl-CoA (HIBYL-CoA), a saline catabolite. Has high activity toward isobutyryl-CoA. Could be an isobutyryl-CoA dehydrogenase that functions in valine catabolism.</text>
</comment>
<comment type="similarity">
    <text evidence="2">Belongs to the enoyl-CoA hydratase/isomerase family.</text>
</comment>
<organism evidence="4 5">
    <name type="scientific">Ilex paraguariensis</name>
    <name type="common">yerba mate</name>
    <dbReference type="NCBI Taxonomy" id="185542"/>
    <lineage>
        <taxon>Eukaryota</taxon>
        <taxon>Viridiplantae</taxon>
        <taxon>Streptophyta</taxon>
        <taxon>Embryophyta</taxon>
        <taxon>Tracheophyta</taxon>
        <taxon>Spermatophyta</taxon>
        <taxon>Magnoliopsida</taxon>
        <taxon>eudicotyledons</taxon>
        <taxon>Gunneridae</taxon>
        <taxon>Pentapetalae</taxon>
        <taxon>asterids</taxon>
        <taxon>campanulids</taxon>
        <taxon>Aquifoliales</taxon>
        <taxon>Aquifoliaceae</taxon>
        <taxon>Ilex</taxon>
    </lineage>
</organism>
<dbReference type="EMBL" id="CAUOFW020009252">
    <property type="protein sequence ID" value="CAK9185260.1"/>
    <property type="molecule type" value="Genomic_DNA"/>
</dbReference>
<dbReference type="PANTHER" id="PTHR43176">
    <property type="entry name" value="3-HYDROXYISOBUTYRYL-COA HYDROLASE-RELATED"/>
    <property type="match status" value="1"/>
</dbReference>
<dbReference type="GO" id="GO:0006574">
    <property type="term" value="P:L-valine catabolic process"/>
    <property type="evidence" value="ECO:0007669"/>
    <property type="project" value="UniProtKB-UniRule"/>
</dbReference>
<dbReference type="EC" id="3.1.2.4" evidence="2"/>
<dbReference type="SUPFAM" id="SSF52096">
    <property type="entry name" value="ClpP/crotonase"/>
    <property type="match status" value="1"/>
</dbReference>
<proteinExistence type="inferred from homology"/>
<gene>
    <name evidence="4" type="ORF">ILEXP_LOCUS55642</name>
</gene>
<evidence type="ECO:0000256" key="1">
    <source>
        <dbReference type="ARBA" id="ARBA00022801"/>
    </source>
</evidence>
<keyword evidence="5" id="KW-1185">Reference proteome</keyword>